<proteinExistence type="predicted"/>
<dbReference type="InterPro" id="IPR036265">
    <property type="entry name" value="HIT-like_sf"/>
</dbReference>
<keyword evidence="2" id="KW-1185">Reference proteome</keyword>
<name>A0ABV9U4W6_9ACTN</name>
<dbReference type="EC" id="2.1.1.-" evidence="1"/>
<dbReference type="Proteomes" id="UP001595872">
    <property type="component" value="Unassembled WGS sequence"/>
</dbReference>
<sequence length="162" mass="17664">MRAHEECLACDLATGKRPLPGGRIAEVDGWVVEHAVAPLGLGTLIVKPLRHVLHVADLGDGESAALGPLLRRVSAAVTELVRPEQVYVCLWSHAQGRPGHLHFVVQPVRKADMERFGAFGPSLQMAMFLKDERPATDDIEAFCARVRPLLTQPARVRPSLGQ</sequence>
<dbReference type="SUPFAM" id="SSF54197">
    <property type="entry name" value="HIT-like"/>
    <property type="match status" value="1"/>
</dbReference>
<dbReference type="RefSeq" id="WP_378257856.1">
    <property type="nucleotide sequence ID" value="NZ_JBHSIT010000006.1"/>
</dbReference>
<dbReference type="Gene3D" id="3.30.428.10">
    <property type="entry name" value="HIT-like"/>
    <property type="match status" value="1"/>
</dbReference>
<dbReference type="GO" id="GO:0008168">
    <property type="term" value="F:methyltransferase activity"/>
    <property type="evidence" value="ECO:0007669"/>
    <property type="project" value="UniProtKB-KW"/>
</dbReference>
<comment type="caution">
    <text evidence="1">The sequence shown here is derived from an EMBL/GenBank/DDBJ whole genome shotgun (WGS) entry which is preliminary data.</text>
</comment>
<gene>
    <name evidence="1" type="ORF">ACFPCY_21630</name>
</gene>
<dbReference type="GO" id="GO:0032259">
    <property type="term" value="P:methylation"/>
    <property type="evidence" value="ECO:0007669"/>
    <property type="project" value="UniProtKB-KW"/>
</dbReference>
<keyword evidence="1" id="KW-0808">Transferase</keyword>
<dbReference type="EMBL" id="JBHSIT010000006">
    <property type="protein sequence ID" value="MFC4909937.1"/>
    <property type="molecule type" value="Genomic_DNA"/>
</dbReference>
<protein>
    <submittedName>
        <fullName evidence="1">HIT family protein</fullName>
        <ecNumber evidence="1">2.1.1.-</ecNumber>
    </submittedName>
</protein>
<keyword evidence="1" id="KW-0489">Methyltransferase</keyword>
<reference evidence="2" key="1">
    <citation type="journal article" date="2019" name="Int. J. Syst. Evol. Microbiol.">
        <title>The Global Catalogue of Microorganisms (GCM) 10K type strain sequencing project: providing services to taxonomists for standard genome sequencing and annotation.</title>
        <authorList>
            <consortium name="The Broad Institute Genomics Platform"/>
            <consortium name="The Broad Institute Genome Sequencing Center for Infectious Disease"/>
            <person name="Wu L."/>
            <person name="Ma J."/>
        </authorList>
    </citation>
    <scope>NUCLEOTIDE SEQUENCE [LARGE SCALE GENOMIC DNA]</scope>
    <source>
        <strain evidence="2">KLKA75</strain>
    </source>
</reference>
<organism evidence="1 2">
    <name type="scientific">Actinomadura gamaensis</name>
    <dbReference type="NCBI Taxonomy" id="1763541"/>
    <lineage>
        <taxon>Bacteria</taxon>
        <taxon>Bacillati</taxon>
        <taxon>Actinomycetota</taxon>
        <taxon>Actinomycetes</taxon>
        <taxon>Streptosporangiales</taxon>
        <taxon>Thermomonosporaceae</taxon>
        <taxon>Actinomadura</taxon>
    </lineage>
</organism>
<accession>A0ABV9U4W6</accession>
<evidence type="ECO:0000313" key="2">
    <source>
        <dbReference type="Proteomes" id="UP001595872"/>
    </source>
</evidence>
<evidence type="ECO:0000313" key="1">
    <source>
        <dbReference type="EMBL" id="MFC4909937.1"/>
    </source>
</evidence>